<name>A9WM74_RENSM</name>
<proteinExistence type="predicted"/>
<dbReference type="AlphaFoldDB" id="A9WM74"/>
<dbReference type="EMBL" id="CP000910">
    <property type="protein sequence ID" value="ABY22206.1"/>
    <property type="molecule type" value="Genomic_DNA"/>
</dbReference>
<dbReference type="HOGENOM" id="CLU_2194799_0_0_11"/>
<dbReference type="STRING" id="288705.RSal33209_0456"/>
<protein>
    <submittedName>
        <fullName evidence="2">Uncharacterized protein</fullName>
    </submittedName>
</protein>
<sequence length="108" mass="11347">MTLPLISESAAEATAQSPVPARVKATKSTAGRALRSYLRPRWKGIAGAAGLFSGHQLGEAMVPVLIGLVVDHAIRVGAGSDLLAGRRRAGIPFPFTELSVRCPAQHHQ</sequence>
<dbReference type="KEGG" id="rsa:RSal33209_0456"/>
<evidence type="ECO:0000313" key="2">
    <source>
        <dbReference type="EMBL" id="ABY22206.1"/>
    </source>
</evidence>
<accession>A9WM74</accession>
<reference evidence="3" key="1">
    <citation type="journal article" date="2008" name="J. Bacteriol.">
        <title>Genome sequence of the fish pathogen Renibacterium salmoninarum suggests reductive evolution away from an environmental Arthrobacter ancestor.</title>
        <authorList>
            <person name="Wiens G.D."/>
            <person name="Rockey D.D."/>
            <person name="Wu Z."/>
            <person name="Chang J."/>
            <person name="Levy R."/>
            <person name="Crane S."/>
            <person name="Chen D.S."/>
            <person name="Capri G.R."/>
            <person name="Burnett J.R."/>
            <person name="Sudheesh P.S."/>
            <person name="Schipma M.J."/>
            <person name="Burd H."/>
            <person name="Bhattacharyya A."/>
            <person name="Rhodes L.D."/>
            <person name="Kaul R."/>
            <person name="Strom M.S."/>
        </authorList>
    </citation>
    <scope>NUCLEOTIDE SEQUENCE [LARGE SCALE GENOMIC DNA]</scope>
    <source>
        <strain evidence="3">ATCC 33209 / DSM 20767 / JCM 11484 / NBRC 15589 / NCIMB 2235</strain>
    </source>
</reference>
<keyword evidence="3" id="KW-1185">Reference proteome</keyword>
<organism evidence="2 3">
    <name type="scientific">Renibacterium salmoninarum (strain ATCC 33209 / DSM 20767 / JCM 11484 / NBRC 15589 / NCIMB 2235)</name>
    <dbReference type="NCBI Taxonomy" id="288705"/>
    <lineage>
        <taxon>Bacteria</taxon>
        <taxon>Bacillati</taxon>
        <taxon>Actinomycetota</taxon>
        <taxon>Actinomycetes</taxon>
        <taxon>Micrococcales</taxon>
        <taxon>Micrococcaceae</taxon>
        <taxon>Renibacterium</taxon>
    </lineage>
</organism>
<evidence type="ECO:0000256" key="1">
    <source>
        <dbReference type="SAM" id="MobiDB-lite"/>
    </source>
</evidence>
<evidence type="ECO:0000313" key="3">
    <source>
        <dbReference type="Proteomes" id="UP000002007"/>
    </source>
</evidence>
<feature type="region of interest" description="Disordered" evidence="1">
    <location>
        <begin position="1"/>
        <end position="24"/>
    </location>
</feature>
<gene>
    <name evidence="2" type="ordered locus">RSal33209_0456</name>
</gene>
<dbReference type="Proteomes" id="UP000002007">
    <property type="component" value="Chromosome"/>
</dbReference>
<dbReference type="RefSeq" id="WP_012243910.1">
    <property type="nucleotide sequence ID" value="NC_010168.1"/>
</dbReference>